<evidence type="ECO:0000256" key="8">
    <source>
        <dbReference type="ARBA" id="ARBA00022692"/>
    </source>
</evidence>
<keyword evidence="10 13" id="KW-1133">Transmembrane helix</keyword>
<name>A0A2W5NQN5_9SPHN</name>
<dbReference type="PANTHER" id="PTHR33909:SF1">
    <property type="entry name" value="SEC TRANSLOCON ACCESSORY COMPLEX SUBUNIT YAJC"/>
    <property type="match status" value="1"/>
</dbReference>
<sequence length="111" mass="11863">MQSSILNQLAAAAPAGAPPAWIQYLPFVAMAVIFWFLILRPQMKQQKEHKNKLSALKKGDEVLTGGGLVGKIVKIDDNYADIQLAQGVVVKAVKSTIVDVIPPAGSKPAND</sequence>
<evidence type="ECO:0000313" key="14">
    <source>
        <dbReference type="EMBL" id="PZQ55716.1"/>
    </source>
</evidence>
<dbReference type="Pfam" id="PF02699">
    <property type="entry name" value="YajC"/>
    <property type="match status" value="1"/>
</dbReference>
<evidence type="ECO:0000313" key="15">
    <source>
        <dbReference type="Proteomes" id="UP000249082"/>
    </source>
</evidence>
<dbReference type="AlphaFoldDB" id="A0A2W5NQN5"/>
<evidence type="ECO:0000256" key="4">
    <source>
        <dbReference type="ARBA" id="ARBA00011718"/>
    </source>
</evidence>
<dbReference type="PANTHER" id="PTHR33909">
    <property type="entry name" value="SEC TRANSLOCON ACCESSORY COMPLEX SUBUNIT YAJC"/>
    <property type="match status" value="1"/>
</dbReference>
<evidence type="ECO:0000256" key="6">
    <source>
        <dbReference type="ARBA" id="ARBA00022448"/>
    </source>
</evidence>
<reference evidence="14 15" key="1">
    <citation type="submission" date="2017-08" db="EMBL/GenBank/DDBJ databases">
        <title>Infants hospitalized years apart are colonized by the same room-sourced microbial strains.</title>
        <authorList>
            <person name="Brooks B."/>
            <person name="Olm M.R."/>
            <person name="Firek B.A."/>
            <person name="Baker R."/>
            <person name="Thomas B.C."/>
            <person name="Morowitz M.J."/>
            <person name="Banfield J.F."/>
        </authorList>
    </citation>
    <scope>NUCLEOTIDE SEQUENCE [LARGE SCALE GENOMIC DNA]</scope>
    <source>
        <strain evidence="14">S2_005_002_R2_33</strain>
    </source>
</reference>
<dbReference type="Proteomes" id="UP000249082">
    <property type="component" value="Unassembled WGS sequence"/>
</dbReference>
<accession>A0A2W5NQN5</accession>
<dbReference type="NCBIfam" id="TIGR00739">
    <property type="entry name" value="yajC"/>
    <property type="match status" value="1"/>
</dbReference>
<evidence type="ECO:0000256" key="11">
    <source>
        <dbReference type="ARBA" id="ARBA00023010"/>
    </source>
</evidence>
<evidence type="ECO:0000256" key="1">
    <source>
        <dbReference type="ARBA" id="ARBA00002061"/>
    </source>
</evidence>
<gene>
    <name evidence="14" type="primary">yajC</name>
    <name evidence="14" type="ORF">DI555_06725</name>
</gene>
<dbReference type="GO" id="GO:0015031">
    <property type="term" value="P:protein transport"/>
    <property type="evidence" value="ECO:0007669"/>
    <property type="project" value="UniProtKB-KW"/>
</dbReference>
<protein>
    <recommendedName>
        <fullName evidence="5">Sec translocon accessory complex subunit YajC</fullName>
    </recommendedName>
</protein>
<evidence type="ECO:0000256" key="9">
    <source>
        <dbReference type="ARBA" id="ARBA00022927"/>
    </source>
</evidence>
<comment type="function">
    <text evidence="1">The SecYEG-SecDF-YajC-YidC holo-translocon (HTL) protein secretase/insertase is a supercomplex required for protein secretion, insertion of proteins into membranes, and assembly of membrane protein complexes. While the SecYEG complex is essential for assembly of a number of proteins and complexes, the SecDF-YajC-YidC subcomplex facilitates these functions.</text>
</comment>
<evidence type="ECO:0000256" key="12">
    <source>
        <dbReference type="ARBA" id="ARBA00023136"/>
    </source>
</evidence>
<evidence type="ECO:0000256" key="13">
    <source>
        <dbReference type="SAM" id="Phobius"/>
    </source>
</evidence>
<keyword evidence="11" id="KW-0811">Translocation</keyword>
<dbReference type="GO" id="GO:0005886">
    <property type="term" value="C:plasma membrane"/>
    <property type="evidence" value="ECO:0007669"/>
    <property type="project" value="UniProtKB-SubCell"/>
</dbReference>
<comment type="caution">
    <text evidence="14">The sequence shown here is derived from an EMBL/GenBank/DDBJ whole genome shotgun (WGS) entry which is preliminary data.</text>
</comment>
<evidence type="ECO:0000256" key="10">
    <source>
        <dbReference type="ARBA" id="ARBA00022989"/>
    </source>
</evidence>
<keyword evidence="9" id="KW-0653">Protein transport</keyword>
<evidence type="ECO:0000256" key="5">
    <source>
        <dbReference type="ARBA" id="ARBA00014962"/>
    </source>
</evidence>
<dbReference type="EMBL" id="QFPX01000005">
    <property type="protein sequence ID" value="PZQ55716.1"/>
    <property type="molecule type" value="Genomic_DNA"/>
</dbReference>
<dbReference type="SMART" id="SM01323">
    <property type="entry name" value="YajC"/>
    <property type="match status" value="1"/>
</dbReference>
<keyword evidence="6" id="KW-0813">Transport</keyword>
<evidence type="ECO:0000256" key="3">
    <source>
        <dbReference type="ARBA" id="ARBA00006742"/>
    </source>
</evidence>
<comment type="subunit">
    <text evidence="4">Part of the SecDF-YidC-YajC translocase complex. The SecDF-YidC-YajC translocase forms a supercomplex with SecYEG, called the holo-translocon (HTL).</text>
</comment>
<comment type="subcellular location">
    <subcellularLocation>
        <location evidence="2">Cell membrane</location>
        <topology evidence="2">Single-pass membrane protein</topology>
    </subcellularLocation>
</comment>
<feature type="transmembrane region" description="Helical" evidence="13">
    <location>
        <begin position="20"/>
        <end position="39"/>
    </location>
</feature>
<keyword evidence="12 13" id="KW-0472">Membrane</keyword>
<dbReference type="InterPro" id="IPR003849">
    <property type="entry name" value="Preprotein_translocase_YajC"/>
</dbReference>
<comment type="similarity">
    <text evidence="3">Belongs to the YajC family.</text>
</comment>
<evidence type="ECO:0000256" key="2">
    <source>
        <dbReference type="ARBA" id="ARBA00004162"/>
    </source>
</evidence>
<keyword evidence="7" id="KW-1003">Cell membrane</keyword>
<evidence type="ECO:0000256" key="7">
    <source>
        <dbReference type="ARBA" id="ARBA00022475"/>
    </source>
</evidence>
<organism evidence="14 15">
    <name type="scientific">Novosphingobium pentaromativorans</name>
    <dbReference type="NCBI Taxonomy" id="205844"/>
    <lineage>
        <taxon>Bacteria</taxon>
        <taxon>Pseudomonadati</taxon>
        <taxon>Pseudomonadota</taxon>
        <taxon>Alphaproteobacteria</taxon>
        <taxon>Sphingomonadales</taxon>
        <taxon>Sphingomonadaceae</taxon>
        <taxon>Novosphingobium</taxon>
    </lineage>
</organism>
<proteinExistence type="inferred from homology"/>
<keyword evidence="8 13" id="KW-0812">Transmembrane</keyword>
<dbReference type="PRINTS" id="PR01853">
    <property type="entry name" value="YAJCTRNLCASE"/>
</dbReference>